<evidence type="ECO:0000259" key="7">
    <source>
        <dbReference type="PROSITE" id="PS50112"/>
    </source>
</evidence>
<feature type="domain" description="Histidine kinase" evidence="6">
    <location>
        <begin position="138"/>
        <end position="351"/>
    </location>
</feature>
<dbReference type="Pfam" id="PF13426">
    <property type="entry name" value="PAS_9"/>
    <property type="match status" value="1"/>
</dbReference>
<dbReference type="Gene3D" id="1.10.287.130">
    <property type="match status" value="1"/>
</dbReference>
<dbReference type="Proteomes" id="UP000059672">
    <property type="component" value="Chromosome"/>
</dbReference>
<dbReference type="InterPro" id="IPR000700">
    <property type="entry name" value="PAS-assoc_C"/>
</dbReference>
<dbReference type="InterPro" id="IPR036097">
    <property type="entry name" value="HisK_dim/P_sf"/>
</dbReference>
<dbReference type="InterPro" id="IPR000014">
    <property type="entry name" value="PAS"/>
</dbReference>
<proteinExistence type="predicted"/>
<dbReference type="InterPro" id="IPR003661">
    <property type="entry name" value="HisK_dim/P_dom"/>
</dbReference>
<keyword evidence="4" id="KW-0808">Transferase</keyword>
<dbReference type="SMART" id="SM00387">
    <property type="entry name" value="HATPase_c"/>
    <property type="match status" value="1"/>
</dbReference>
<dbReference type="FunFam" id="3.30.565.10:FF:000006">
    <property type="entry name" value="Sensor histidine kinase WalK"/>
    <property type="match status" value="1"/>
</dbReference>
<accession>A0A0X8G5K2</accession>
<dbReference type="EC" id="2.7.13.3" evidence="2"/>
<dbReference type="Gene3D" id="3.30.565.10">
    <property type="entry name" value="Histidine kinase-like ATPase, C-terminal domain"/>
    <property type="match status" value="1"/>
</dbReference>
<dbReference type="GO" id="GO:0000155">
    <property type="term" value="F:phosphorelay sensor kinase activity"/>
    <property type="evidence" value="ECO:0007669"/>
    <property type="project" value="InterPro"/>
</dbReference>
<dbReference type="InterPro" id="IPR035965">
    <property type="entry name" value="PAS-like_dom_sf"/>
</dbReference>
<name>A0A0X8G5K2_9FLAO</name>
<reference evidence="9 10" key="2">
    <citation type="journal article" date="2016" name="Int. J. Syst. Evol. Microbiol.">
        <title>Lutibacter profundi sp. nov., isolated from a deep-sea hydrothermal system on the Arctic Mid-Ocean Ridge and emended description of the genus Lutibacter.</title>
        <authorList>
            <person name="Le Moine Bauer S."/>
            <person name="Roalkvam I."/>
            <person name="Steen I.H."/>
            <person name="Dahle H."/>
        </authorList>
    </citation>
    <scope>NUCLEOTIDE SEQUENCE [LARGE SCALE GENOMIC DNA]</scope>
    <source>
        <strain evidence="9 10">LP1</strain>
    </source>
</reference>
<dbReference type="EMBL" id="CP013355">
    <property type="protein sequence ID" value="AMC10469.1"/>
    <property type="molecule type" value="Genomic_DNA"/>
</dbReference>
<dbReference type="PROSITE" id="PS50112">
    <property type="entry name" value="PAS"/>
    <property type="match status" value="1"/>
</dbReference>
<keyword evidence="5" id="KW-0418">Kinase</keyword>
<dbReference type="InterPro" id="IPR005467">
    <property type="entry name" value="His_kinase_dom"/>
</dbReference>
<dbReference type="SUPFAM" id="SSF47384">
    <property type="entry name" value="Homodimeric domain of signal transducing histidine kinase"/>
    <property type="match status" value="1"/>
</dbReference>
<dbReference type="CDD" id="cd00082">
    <property type="entry name" value="HisKA"/>
    <property type="match status" value="1"/>
</dbReference>
<dbReference type="InterPro" id="IPR004358">
    <property type="entry name" value="Sig_transdc_His_kin-like_C"/>
</dbReference>
<evidence type="ECO:0000256" key="1">
    <source>
        <dbReference type="ARBA" id="ARBA00000085"/>
    </source>
</evidence>
<dbReference type="CDD" id="cd00130">
    <property type="entry name" value="PAS"/>
    <property type="match status" value="1"/>
</dbReference>
<keyword evidence="3" id="KW-0597">Phosphoprotein</keyword>
<evidence type="ECO:0000256" key="2">
    <source>
        <dbReference type="ARBA" id="ARBA00012438"/>
    </source>
</evidence>
<keyword evidence="10" id="KW-1185">Reference proteome</keyword>
<dbReference type="PRINTS" id="PR00344">
    <property type="entry name" value="BCTRLSENSOR"/>
</dbReference>
<dbReference type="SUPFAM" id="SSF55874">
    <property type="entry name" value="ATPase domain of HSP90 chaperone/DNA topoisomerase II/histidine kinase"/>
    <property type="match status" value="1"/>
</dbReference>
<dbReference type="SUPFAM" id="SSF55785">
    <property type="entry name" value="PYP-like sensor domain (PAS domain)"/>
    <property type="match status" value="1"/>
</dbReference>
<gene>
    <name evidence="9" type="ORF">Lupro_04020</name>
</gene>
<evidence type="ECO:0000256" key="4">
    <source>
        <dbReference type="ARBA" id="ARBA00022679"/>
    </source>
</evidence>
<dbReference type="PANTHER" id="PTHR43304">
    <property type="entry name" value="PHYTOCHROME-LIKE PROTEIN CPH1"/>
    <property type="match status" value="1"/>
</dbReference>
<dbReference type="InterPro" id="IPR052162">
    <property type="entry name" value="Sensor_kinase/Photoreceptor"/>
</dbReference>
<dbReference type="InterPro" id="IPR003594">
    <property type="entry name" value="HATPase_dom"/>
</dbReference>
<comment type="catalytic activity">
    <reaction evidence="1">
        <text>ATP + protein L-histidine = ADP + protein N-phospho-L-histidine.</text>
        <dbReference type="EC" id="2.7.13.3"/>
    </reaction>
</comment>
<dbReference type="Pfam" id="PF00512">
    <property type="entry name" value="HisKA"/>
    <property type="match status" value="1"/>
</dbReference>
<dbReference type="PROSITE" id="PS50113">
    <property type="entry name" value="PAC"/>
    <property type="match status" value="1"/>
</dbReference>
<dbReference type="PROSITE" id="PS50109">
    <property type="entry name" value="HIS_KIN"/>
    <property type="match status" value="1"/>
</dbReference>
<feature type="domain" description="PAC" evidence="8">
    <location>
        <begin position="70"/>
        <end position="120"/>
    </location>
</feature>
<dbReference type="Pfam" id="PF02518">
    <property type="entry name" value="HATPase_c"/>
    <property type="match status" value="1"/>
</dbReference>
<dbReference type="STRING" id="1622118.Lupro_04020"/>
<evidence type="ECO:0000256" key="5">
    <source>
        <dbReference type="ARBA" id="ARBA00022777"/>
    </source>
</evidence>
<dbReference type="AlphaFoldDB" id="A0A0X8G5K2"/>
<organism evidence="9 10">
    <name type="scientific">Lutibacter profundi</name>
    <dbReference type="NCBI Taxonomy" id="1622118"/>
    <lineage>
        <taxon>Bacteria</taxon>
        <taxon>Pseudomonadati</taxon>
        <taxon>Bacteroidota</taxon>
        <taxon>Flavobacteriia</taxon>
        <taxon>Flavobacteriales</taxon>
        <taxon>Flavobacteriaceae</taxon>
        <taxon>Lutibacter</taxon>
    </lineage>
</organism>
<dbReference type="NCBIfam" id="TIGR00229">
    <property type="entry name" value="sensory_box"/>
    <property type="match status" value="1"/>
</dbReference>
<feature type="domain" description="PAS" evidence="7">
    <location>
        <begin position="1"/>
        <end position="63"/>
    </location>
</feature>
<evidence type="ECO:0000313" key="10">
    <source>
        <dbReference type="Proteomes" id="UP000059672"/>
    </source>
</evidence>
<dbReference type="Gene3D" id="3.30.450.20">
    <property type="entry name" value="PAS domain"/>
    <property type="match status" value="1"/>
</dbReference>
<evidence type="ECO:0000256" key="3">
    <source>
        <dbReference type="ARBA" id="ARBA00022553"/>
    </source>
</evidence>
<evidence type="ECO:0000313" key="9">
    <source>
        <dbReference type="EMBL" id="AMC10469.1"/>
    </source>
</evidence>
<dbReference type="InterPro" id="IPR036890">
    <property type="entry name" value="HATPase_C_sf"/>
</dbReference>
<dbReference type="PATRIC" id="fig|1622118.3.peg.850"/>
<evidence type="ECO:0000259" key="8">
    <source>
        <dbReference type="PROSITE" id="PS50113"/>
    </source>
</evidence>
<dbReference type="KEGG" id="lut:Lupro_04020"/>
<dbReference type="PANTHER" id="PTHR43304:SF1">
    <property type="entry name" value="PAC DOMAIN-CONTAINING PROTEIN"/>
    <property type="match status" value="1"/>
</dbReference>
<reference evidence="10" key="1">
    <citation type="submission" date="2015-12" db="EMBL/GenBank/DDBJ databases">
        <title>Complete genome sequence of Lutibacter profundus strain LP1.</title>
        <authorList>
            <person name="Wissuwa J."/>
            <person name="Le Moine Bauer S."/>
            <person name="Stokke R."/>
            <person name="Dahle H."/>
            <person name="Steen I.H."/>
        </authorList>
    </citation>
    <scope>NUCLEOTIDE SEQUENCE [LARGE SCALE GENOMIC DNA]</scope>
    <source>
        <strain evidence="10">LP1</strain>
    </source>
</reference>
<evidence type="ECO:0000259" key="6">
    <source>
        <dbReference type="PROSITE" id="PS50109"/>
    </source>
</evidence>
<sequence>MFLFAPNAELLVDKNGIIVKINHQVEKLFGYEREELVGKKVEYLIPERIVHTRLIIDKYLRAPVRREMSESKDFLVKRKDGSEFFIEIGLNPIKLENKIFISASIRDVSARVHLVNKLQQSLTAIKNKNKELEQFTYIAAHDLQEPLNTVTGFVELLNEQYKGRLDKNADKYLQFITKASSRMRFLIRGLLDYARIGRERKLSMVDCNKLVTEIQYDFAFSIAETNTTFIIDKLPQVYGCELELSILFQNLISNAIKFRKEGTAPQIKISSEKEGNYWKFSVQDNGIGLAEEHKKKIFIIYQQLNARTEYKGFGLGLAFCQKIVELHGGKIWVDSVPNKGSTFYFTILNSNNL</sequence>
<protein>
    <recommendedName>
        <fullName evidence="2">histidine kinase</fullName>
        <ecNumber evidence="2">2.7.13.3</ecNumber>
    </recommendedName>
</protein>
<dbReference type="SMART" id="SM00388">
    <property type="entry name" value="HisKA"/>
    <property type="match status" value="1"/>
</dbReference>